<keyword evidence="2" id="KW-1185">Reference proteome</keyword>
<comment type="caution">
    <text evidence="1">The sequence shown here is derived from an EMBL/GenBank/DDBJ whole genome shotgun (WGS) entry which is preliminary data.</text>
</comment>
<name>A0A544W7Y6_9MYCO</name>
<organism evidence="1 2">
    <name type="scientific">Mycolicibacterium hodleri</name>
    <dbReference type="NCBI Taxonomy" id="49897"/>
    <lineage>
        <taxon>Bacteria</taxon>
        <taxon>Bacillati</taxon>
        <taxon>Actinomycetota</taxon>
        <taxon>Actinomycetes</taxon>
        <taxon>Mycobacteriales</taxon>
        <taxon>Mycobacteriaceae</taxon>
        <taxon>Mycolicibacterium</taxon>
    </lineage>
</organism>
<protein>
    <submittedName>
        <fullName evidence="1">Integrase</fullName>
    </submittedName>
</protein>
<evidence type="ECO:0000313" key="2">
    <source>
        <dbReference type="Proteomes" id="UP000315759"/>
    </source>
</evidence>
<accession>A0A544W7Y6</accession>
<dbReference type="AlphaFoldDB" id="A0A544W7Y6"/>
<dbReference type="EMBL" id="VIFX01000002">
    <property type="protein sequence ID" value="TQR88356.1"/>
    <property type="molecule type" value="Genomic_DNA"/>
</dbReference>
<evidence type="ECO:0000313" key="1">
    <source>
        <dbReference type="EMBL" id="TQR88356.1"/>
    </source>
</evidence>
<reference evidence="1 2" key="1">
    <citation type="submission" date="2018-10" db="EMBL/GenBank/DDBJ databases">
        <title>Draft genome of Mycobacterium hodleri strain B.</title>
        <authorList>
            <person name="Amande T.J."/>
            <person name="Mcgenity T.J."/>
        </authorList>
    </citation>
    <scope>NUCLEOTIDE SEQUENCE [LARGE SCALE GENOMIC DNA]</scope>
    <source>
        <strain evidence="1 2">B</strain>
    </source>
</reference>
<dbReference type="Proteomes" id="UP000315759">
    <property type="component" value="Unassembled WGS sequence"/>
</dbReference>
<dbReference type="RefSeq" id="WP_142550441.1">
    <property type="nucleotide sequence ID" value="NZ_VIFX01000002.1"/>
</dbReference>
<gene>
    <name evidence="1" type="ORF">D8S82_02285</name>
</gene>
<sequence>MGHSKPSTTETVYAHLLADDHSDAMAALGAMEAEPEYGPNVVPLWG</sequence>
<proteinExistence type="predicted"/>